<dbReference type="InterPro" id="IPR026881">
    <property type="entry name" value="WYL_dom"/>
</dbReference>
<evidence type="ECO:0000313" key="4">
    <source>
        <dbReference type="EMBL" id="SHL90725.1"/>
    </source>
</evidence>
<accession>A0A1M7EG08</accession>
<dbReference type="RefSeq" id="WP_073300426.1">
    <property type="nucleotide sequence ID" value="NZ_FRBM01000007.1"/>
</dbReference>
<dbReference type="PROSITE" id="PS52050">
    <property type="entry name" value="WYL"/>
    <property type="match status" value="1"/>
</dbReference>
<evidence type="ECO:0000313" key="5">
    <source>
        <dbReference type="Proteomes" id="UP000184069"/>
    </source>
</evidence>
<dbReference type="Pfam" id="PF13280">
    <property type="entry name" value="WYL"/>
    <property type="match status" value="1"/>
</dbReference>
<dbReference type="InterPro" id="IPR013196">
    <property type="entry name" value="HTH_11"/>
</dbReference>
<reference evidence="4 5" key="1">
    <citation type="submission" date="2016-11" db="EMBL/GenBank/DDBJ databases">
        <authorList>
            <person name="Jaros S."/>
            <person name="Januszkiewicz K."/>
            <person name="Wedrychowicz H."/>
        </authorList>
    </citation>
    <scope>NUCLEOTIDE SEQUENCE [LARGE SCALE GENOMIC DNA]</scope>
    <source>
        <strain evidence="4 5">DSM 27621</strain>
    </source>
</reference>
<keyword evidence="4" id="KW-0238">DNA-binding</keyword>
<gene>
    <name evidence="4" type="ORF">SAMN05444407_107172</name>
</gene>
<dbReference type="PROSITE" id="PS51000">
    <property type="entry name" value="HTH_DEOR_2"/>
    <property type="match status" value="1"/>
</dbReference>
<dbReference type="InterPro" id="IPR036388">
    <property type="entry name" value="WH-like_DNA-bd_sf"/>
</dbReference>
<feature type="domain" description="HTH deoR-type" evidence="3">
    <location>
        <begin position="8"/>
        <end position="63"/>
    </location>
</feature>
<evidence type="ECO:0000256" key="2">
    <source>
        <dbReference type="ARBA" id="ARBA00023163"/>
    </source>
</evidence>
<keyword evidence="1" id="KW-0805">Transcription regulation</keyword>
<evidence type="ECO:0000256" key="1">
    <source>
        <dbReference type="ARBA" id="ARBA00023015"/>
    </source>
</evidence>
<dbReference type="GO" id="GO:0003700">
    <property type="term" value="F:DNA-binding transcription factor activity"/>
    <property type="evidence" value="ECO:0007669"/>
    <property type="project" value="InterPro"/>
</dbReference>
<dbReference type="InterPro" id="IPR051534">
    <property type="entry name" value="CBASS_pafABC_assoc_protein"/>
</dbReference>
<dbReference type="InterPro" id="IPR057727">
    <property type="entry name" value="WCX_dom"/>
</dbReference>
<dbReference type="STRING" id="1423959.SAMN05444407_107172"/>
<dbReference type="PANTHER" id="PTHR34580">
    <property type="match status" value="1"/>
</dbReference>
<dbReference type="SUPFAM" id="SSF46785">
    <property type="entry name" value="Winged helix' DNA-binding domain"/>
    <property type="match status" value="1"/>
</dbReference>
<dbReference type="Proteomes" id="UP000184069">
    <property type="component" value="Unassembled WGS sequence"/>
</dbReference>
<protein>
    <submittedName>
        <fullName evidence="4">Predicted DNA-binding transcriptional regulator YafY, contains an HTH and WYL domains</fullName>
    </submittedName>
</protein>
<organism evidence="4 5">
    <name type="scientific">Chryseobacterium contaminans</name>
    <dbReference type="NCBI Taxonomy" id="1423959"/>
    <lineage>
        <taxon>Bacteria</taxon>
        <taxon>Pseudomonadati</taxon>
        <taxon>Bacteroidota</taxon>
        <taxon>Flavobacteriia</taxon>
        <taxon>Flavobacteriales</taxon>
        <taxon>Weeksellaceae</taxon>
        <taxon>Chryseobacterium group</taxon>
        <taxon>Chryseobacterium</taxon>
    </lineage>
</organism>
<dbReference type="Pfam" id="PF25583">
    <property type="entry name" value="WCX"/>
    <property type="match status" value="1"/>
</dbReference>
<dbReference type="InterPro" id="IPR036390">
    <property type="entry name" value="WH_DNA-bd_sf"/>
</dbReference>
<keyword evidence="2" id="KW-0804">Transcription</keyword>
<dbReference type="InterPro" id="IPR028349">
    <property type="entry name" value="PafC-like"/>
</dbReference>
<dbReference type="Pfam" id="PF08279">
    <property type="entry name" value="HTH_11"/>
    <property type="match status" value="1"/>
</dbReference>
<proteinExistence type="predicted"/>
<name>A0A1M7EG08_9FLAO</name>
<dbReference type="InterPro" id="IPR001034">
    <property type="entry name" value="DeoR_HTH"/>
</dbReference>
<dbReference type="PIRSF" id="PIRSF016838">
    <property type="entry name" value="PafC"/>
    <property type="match status" value="1"/>
</dbReference>
<dbReference type="GO" id="GO:0003677">
    <property type="term" value="F:DNA binding"/>
    <property type="evidence" value="ECO:0007669"/>
    <property type="project" value="UniProtKB-KW"/>
</dbReference>
<dbReference type="EMBL" id="FRBM01000007">
    <property type="protein sequence ID" value="SHL90725.1"/>
    <property type="molecule type" value="Genomic_DNA"/>
</dbReference>
<sequence>MNDHYLKKLDRVTAILTQLQSKPVVRAQDLAEKFDVSVRTIYRDVKTLENAGIPIIGEAGNGYSLMDGYKLPPVMFTKEEVLSFITAEKLMQKFSHQSLGGHYQTAMEKVRSVLRYSDKNLIQNIEKQIDVFNFHSQQKEEDSLKNVIPIILESIAEKTQLNIEYQTVDSRVTNRTIEAVGIFFEFNFWYIMAYCTLRKDFRQFRVDRILQIFKTQTPFLQEYGQINDYRKSQGNKVKAKLLVDKKIMAHLVNSKKYYGLVEEIETDHGMELTFETEWINDGFPRWVITFADYATILEPESLRVRMNEILAKMIQRHQ</sequence>
<dbReference type="AlphaFoldDB" id="A0A1M7EG08"/>
<dbReference type="PANTHER" id="PTHR34580:SF1">
    <property type="entry name" value="PROTEIN PAFC"/>
    <property type="match status" value="1"/>
</dbReference>
<evidence type="ECO:0000259" key="3">
    <source>
        <dbReference type="PROSITE" id="PS51000"/>
    </source>
</evidence>
<dbReference type="Gene3D" id="1.10.10.10">
    <property type="entry name" value="Winged helix-like DNA-binding domain superfamily/Winged helix DNA-binding domain"/>
    <property type="match status" value="1"/>
</dbReference>